<evidence type="ECO:0000259" key="3">
    <source>
        <dbReference type="PROSITE" id="PS50800"/>
    </source>
</evidence>
<evidence type="ECO:0000256" key="1">
    <source>
        <dbReference type="SAM" id="MobiDB-lite"/>
    </source>
</evidence>
<dbReference type="Proteomes" id="UP000245119">
    <property type="component" value="Linkage Group LG9"/>
</dbReference>
<organism evidence="4 5">
    <name type="scientific">Pomacea canaliculata</name>
    <name type="common">Golden apple snail</name>
    <dbReference type="NCBI Taxonomy" id="400727"/>
    <lineage>
        <taxon>Eukaryota</taxon>
        <taxon>Metazoa</taxon>
        <taxon>Spiralia</taxon>
        <taxon>Lophotrochozoa</taxon>
        <taxon>Mollusca</taxon>
        <taxon>Gastropoda</taxon>
        <taxon>Caenogastropoda</taxon>
        <taxon>Architaenioglossa</taxon>
        <taxon>Ampullarioidea</taxon>
        <taxon>Ampullariidae</taxon>
        <taxon>Pomacea</taxon>
    </lineage>
</organism>
<dbReference type="GO" id="GO:0061630">
    <property type="term" value="F:ubiquitin protein ligase activity"/>
    <property type="evidence" value="ECO:0007669"/>
    <property type="project" value="InterPro"/>
</dbReference>
<sequence length="663" mass="74636">MQTDIVKFLLVLLTPSSVKDNEDANQGVNVVSSQKGAGEDIQNADQVVDIVTVVADKPKKQTKLSLMTWKEFIMSNEPGSLNNLESAAIHEGDSDVEIISDNSSSRIEKPGSPPPEMKKHMTKLVYNLMSDKDIRKRLRDLGLSTDGDRQMLIKRHHDFTLLYNANCDALVSKDMSVLKKEFEDLQQMQKKLALKESPACQTMLNFTKNSSQEDIERAQKLYARKHKKQFKSLIKQTRSAMAAAKQEVDGSVQLHPATNLCQVGEVSKTGCQQEETTLSHLESSNLKQEWDIKSFPTLSISLCKEGREACSKMKKDVTLRMQTCGQEGLSTKEHSSGEHKIFVENESAWCQRSVKQPVDNFKTVSSHCEMAVKDVCQAVSSSVNAGVQLTEAVDVNEVNEYEKLDSSSCKKLPKIRHYQPDADNISDLCCQNLGCSKIEMNYTCETMQVNDEDTREEADSVVLGRSELENSTFHLDIKAVVEEQETVTKQICERSILKSMRKEMCSSVLSFKKSLRFALDGKSDLPSGKNTPEINSFSQVETSSSSKMPTVSEFPFRDLDFGSVPSKEHVCISEEISSAPQSLTVDIPCTEDTTRHEPSLISEGHNLRRKRRRVEEPEKKDCYDNQFHQEIASDKEREESSLPVLIRPARKCGRQTKRARRQK</sequence>
<dbReference type="GO" id="GO:0003697">
    <property type="term" value="F:single-stranded DNA binding"/>
    <property type="evidence" value="ECO:0007669"/>
    <property type="project" value="InterPro"/>
</dbReference>
<dbReference type="GO" id="GO:0005634">
    <property type="term" value="C:nucleus"/>
    <property type="evidence" value="ECO:0007669"/>
    <property type="project" value="TreeGrafter"/>
</dbReference>
<accession>A0A2T7NVU1</accession>
<evidence type="ECO:0000313" key="5">
    <source>
        <dbReference type="Proteomes" id="UP000245119"/>
    </source>
</evidence>
<proteinExistence type="predicted"/>
<dbReference type="STRING" id="400727.A0A2T7NVU1"/>
<dbReference type="PROSITE" id="PS50800">
    <property type="entry name" value="SAP"/>
    <property type="match status" value="1"/>
</dbReference>
<feature type="region of interest" description="Disordered" evidence="1">
    <location>
        <begin position="594"/>
        <end position="663"/>
    </location>
</feature>
<name>A0A2T7NVU1_POMCA</name>
<reference evidence="4 5" key="1">
    <citation type="submission" date="2018-04" db="EMBL/GenBank/DDBJ databases">
        <title>The genome of golden apple snail Pomacea canaliculata provides insight into stress tolerance and invasive adaptation.</title>
        <authorList>
            <person name="Liu C."/>
            <person name="Liu B."/>
            <person name="Ren Y."/>
            <person name="Zhang Y."/>
            <person name="Wang H."/>
            <person name="Li S."/>
            <person name="Jiang F."/>
            <person name="Yin L."/>
            <person name="Zhang G."/>
            <person name="Qian W."/>
            <person name="Fan W."/>
        </authorList>
    </citation>
    <scope>NUCLEOTIDE SEQUENCE [LARGE SCALE GENOMIC DNA]</scope>
    <source>
        <strain evidence="4">SZHN2017</strain>
        <tissue evidence="4">Muscle</tissue>
    </source>
</reference>
<evidence type="ECO:0000313" key="4">
    <source>
        <dbReference type="EMBL" id="PVD25291.1"/>
    </source>
</evidence>
<feature type="chain" id="PRO_5015432787" description="SAP domain-containing protein" evidence="2">
    <location>
        <begin position="21"/>
        <end position="663"/>
    </location>
</feature>
<feature type="compositionally biased region" description="Basic residues" evidence="1">
    <location>
        <begin position="648"/>
        <end position="663"/>
    </location>
</feature>
<dbReference type="GO" id="GO:0006301">
    <property type="term" value="P:DNA damage tolerance"/>
    <property type="evidence" value="ECO:0007669"/>
    <property type="project" value="InterPro"/>
</dbReference>
<dbReference type="InterPro" id="IPR039577">
    <property type="entry name" value="Rad18"/>
</dbReference>
<feature type="domain" description="SAP" evidence="3">
    <location>
        <begin position="126"/>
        <end position="160"/>
    </location>
</feature>
<dbReference type="PANTHER" id="PTHR14134:SF2">
    <property type="entry name" value="E3 UBIQUITIN-PROTEIN LIGASE RAD18"/>
    <property type="match status" value="1"/>
</dbReference>
<protein>
    <recommendedName>
        <fullName evidence="3">SAP domain-containing protein</fullName>
    </recommendedName>
</protein>
<dbReference type="SMART" id="SM00513">
    <property type="entry name" value="SAP"/>
    <property type="match status" value="1"/>
</dbReference>
<dbReference type="EMBL" id="PZQS01000009">
    <property type="protein sequence ID" value="PVD25291.1"/>
    <property type="molecule type" value="Genomic_DNA"/>
</dbReference>
<dbReference type="InterPro" id="IPR003034">
    <property type="entry name" value="SAP_dom"/>
</dbReference>
<keyword evidence="2" id="KW-0732">Signal</keyword>
<dbReference type="AlphaFoldDB" id="A0A2T7NVU1"/>
<feature type="region of interest" description="Disordered" evidence="1">
    <location>
        <begin position="528"/>
        <end position="549"/>
    </location>
</feature>
<dbReference type="OrthoDB" id="9049620at2759"/>
<comment type="caution">
    <text evidence="4">The sequence shown here is derived from an EMBL/GenBank/DDBJ whole genome shotgun (WGS) entry which is preliminary data.</text>
</comment>
<feature type="compositionally biased region" description="Basic and acidic residues" evidence="1">
    <location>
        <begin position="631"/>
        <end position="640"/>
    </location>
</feature>
<feature type="compositionally biased region" description="Basic and acidic residues" evidence="1">
    <location>
        <begin position="613"/>
        <end position="623"/>
    </location>
</feature>
<dbReference type="Pfam" id="PF02037">
    <property type="entry name" value="SAP"/>
    <property type="match status" value="1"/>
</dbReference>
<gene>
    <name evidence="4" type="ORF">C0Q70_15791</name>
</gene>
<feature type="signal peptide" evidence="2">
    <location>
        <begin position="1"/>
        <end position="20"/>
    </location>
</feature>
<dbReference type="GO" id="GO:0006513">
    <property type="term" value="P:protein monoubiquitination"/>
    <property type="evidence" value="ECO:0007669"/>
    <property type="project" value="InterPro"/>
</dbReference>
<evidence type="ECO:0000256" key="2">
    <source>
        <dbReference type="SAM" id="SignalP"/>
    </source>
</evidence>
<dbReference type="GO" id="GO:0097505">
    <property type="term" value="C:Rad6-Rad18 complex"/>
    <property type="evidence" value="ECO:0007669"/>
    <property type="project" value="TreeGrafter"/>
</dbReference>
<keyword evidence="5" id="KW-1185">Reference proteome</keyword>
<dbReference type="PANTHER" id="PTHR14134">
    <property type="entry name" value="E3 UBIQUITIN-PROTEIN LIGASE RAD18"/>
    <property type="match status" value="1"/>
</dbReference>